<feature type="transmembrane region" description="Helical" evidence="1">
    <location>
        <begin position="81"/>
        <end position="101"/>
    </location>
</feature>
<protein>
    <submittedName>
        <fullName evidence="2">Uncharacterized protein</fullName>
    </submittedName>
</protein>
<feature type="transmembrane region" description="Helical" evidence="1">
    <location>
        <begin position="20"/>
        <end position="37"/>
    </location>
</feature>
<reference evidence="2 3" key="1">
    <citation type="submission" date="2015-10" db="EMBL/GenBank/DDBJ databases">
        <title>Draft Genome of Actinomyces odontolyticus subsp. actinosynbacter strain XH001.</title>
        <authorList>
            <person name="Mclean J.S."/>
            <person name="He X."/>
        </authorList>
    </citation>
    <scope>NUCLEOTIDE SEQUENCE [LARGE SCALE GENOMIC DNA]</scope>
    <source>
        <strain evidence="2 3">XH001</strain>
    </source>
</reference>
<sequence>MSNPENSSPERPEIEQIIRVLFIVALVAIVFLMVYSMTELGRLRTSSFTLAICATFFGRQLPGSARRIFWTTPAYFIVERIGLVCAGLCVVTAMVSAFVPLTDDLTAYRYSMLTTCVLALVTVVIFSYLRRKAR</sequence>
<evidence type="ECO:0000313" key="2">
    <source>
        <dbReference type="EMBL" id="KSW10970.1"/>
    </source>
</evidence>
<name>A0A0V8RST0_9ACTO</name>
<gene>
    <name evidence="2" type="ORF">APY09_05720</name>
</gene>
<keyword evidence="1" id="KW-1133">Transmembrane helix</keyword>
<evidence type="ECO:0000256" key="1">
    <source>
        <dbReference type="SAM" id="Phobius"/>
    </source>
</evidence>
<keyword evidence="1" id="KW-0812">Transmembrane</keyword>
<accession>A0A0V8RST0</accession>
<proteinExistence type="predicted"/>
<keyword evidence="1" id="KW-0472">Membrane</keyword>
<dbReference type="Proteomes" id="UP000054686">
    <property type="component" value="Unassembled WGS sequence"/>
</dbReference>
<dbReference type="OrthoDB" id="9926100at2"/>
<organism evidence="2 3">
    <name type="scientific">Schaalia odontolytica</name>
    <dbReference type="NCBI Taxonomy" id="1660"/>
    <lineage>
        <taxon>Bacteria</taxon>
        <taxon>Bacillati</taxon>
        <taxon>Actinomycetota</taxon>
        <taxon>Actinomycetes</taxon>
        <taxon>Actinomycetales</taxon>
        <taxon>Actinomycetaceae</taxon>
        <taxon>Schaalia</taxon>
    </lineage>
</organism>
<dbReference type="AlphaFoldDB" id="A0A0V8RST0"/>
<comment type="caution">
    <text evidence="2">The sequence shown here is derived from an EMBL/GenBank/DDBJ whole genome shotgun (WGS) entry which is preliminary data.</text>
</comment>
<feature type="transmembrane region" description="Helical" evidence="1">
    <location>
        <begin position="107"/>
        <end position="129"/>
    </location>
</feature>
<dbReference type="EMBL" id="LLVT01000002">
    <property type="protein sequence ID" value="KSW10970.1"/>
    <property type="molecule type" value="Genomic_DNA"/>
</dbReference>
<dbReference type="RefSeq" id="WP_060566607.1">
    <property type="nucleotide sequence ID" value="NZ_CP040006.1"/>
</dbReference>
<evidence type="ECO:0000313" key="3">
    <source>
        <dbReference type="Proteomes" id="UP000054686"/>
    </source>
</evidence>